<dbReference type="Proteomes" id="UP000541352">
    <property type="component" value="Unassembled WGS sequence"/>
</dbReference>
<reference evidence="1 2" key="1">
    <citation type="submission" date="2020-08" db="EMBL/GenBank/DDBJ databases">
        <title>Genomic Encyclopedia of Type Strains, Phase IV (KMG-IV): sequencing the most valuable type-strain genomes for metagenomic binning, comparative biology and taxonomic classification.</title>
        <authorList>
            <person name="Goeker M."/>
        </authorList>
    </citation>
    <scope>NUCLEOTIDE SEQUENCE [LARGE SCALE GENOMIC DNA]</scope>
    <source>
        <strain evidence="1 2">DSM 17976</strain>
    </source>
</reference>
<gene>
    <name evidence="1" type="ORF">FHS57_002064</name>
</gene>
<evidence type="ECO:0000313" key="1">
    <source>
        <dbReference type="EMBL" id="MBB3838067.1"/>
    </source>
</evidence>
<proteinExistence type="predicted"/>
<organism evidence="1 2">
    <name type="scientific">Runella defluvii</name>
    <dbReference type="NCBI Taxonomy" id="370973"/>
    <lineage>
        <taxon>Bacteria</taxon>
        <taxon>Pseudomonadati</taxon>
        <taxon>Bacteroidota</taxon>
        <taxon>Cytophagia</taxon>
        <taxon>Cytophagales</taxon>
        <taxon>Spirosomataceae</taxon>
        <taxon>Runella</taxon>
    </lineage>
</organism>
<keyword evidence="2" id="KW-1185">Reference proteome</keyword>
<evidence type="ECO:0000313" key="2">
    <source>
        <dbReference type="Proteomes" id="UP000541352"/>
    </source>
</evidence>
<evidence type="ECO:0008006" key="3">
    <source>
        <dbReference type="Google" id="ProtNLM"/>
    </source>
</evidence>
<protein>
    <recommendedName>
        <fullName evidence="3">DUF3037 domain-containing protein</fullName>
    </recommendedName>
</protein>
<accession>A0A7W6EQ61</accession>
<sequence>MPENYLFEYAVIRFVPRVEREEFLNVGVILYCPSQGFLQTKFLLNEDRLKVFGSTVCCNELRERLRTFERICAGRKEGGRIGQLSIAERFRWLTSTRSTIIQSSPVHPGLCQNPEDTLQQLFAQLVE</sequence>
<dbReference type="InterPro" id="IPR021398">
    <property type="entry name" value="DUF3037"/>
</dbReference>
<name>A0A7W6EQ61_9BACT</name>
<dbReference type="EMBL" id="JACIBY010000003">
    <property type="protein sequence ID" value="MBB3838067.1"/>
    <property type="molecule type" value="Genomic_DNA"/>
</dbReference>
<comment type="caution">
    <text evidence="1">The sequence shown here is derived from an EMBL/GenBank/DDBJ whole genome shotgun (WGS) entry which is preliminary data.</text>
</comment>
<dbReference type="Pfam" id="PF11236">
    <property type="entry name" value="DUF3037"/>
    <property type="match status" value="1"/>
</dbReference>
<dbReference type="RefSeq" id="WP_183973118.1">
    <property type="nucleotide sequence ID" value="NZ_JACIBY010000003.1"/>
</dbReference>
<dbReference type="AlphaFoldDB" id="A0A7W6EQ61"/>